<reference evidence="2 3" key="1">
    <citation type="journal article" date="2017" name="G3 (Bethesda)">
        <title>The Physical Genome Mapping of Anopheles albimanus Corrected Scaffold Misassemblies and Identified Interarm Rearrangements in Genus Anopheles.</title>
        <authorList>
            <person name="Artemov G.N."/>
            <person name="Peery A.N."/>
            <person name="Jiang X."/>
            <person name="Tu Z."/>
            <person name="Stegniy V.N."/>
            <person name="Sharakhova M.V."/>
            <person name="Sharakhov I.V."/>
        </authorList>
    </citation>
    <scope>NUCLEOTIDE SEQUENCE [LARGE SCALE GENOMIC DNA]</scope>
    <source>
        <strain evidence="2 3">ALBI9_A</strain>
    </source>
</reference>
<evidence type="ECO:0000259" key="1">
    <source>
        <dbReference type="Pfam" id="PF16470"/>
    </source>
</evidence>
<sequence>MGPSAARHLYFCCFLAMAEHCLNMDDRGDTLWIWGVALVVVMLSLSALPTGTAQDGAGVAGVTAPNVTVANGDSNYRPAKRHNYNTSDDDLITHPDAFLAYAAGPLPLAALAAGKPKPGAHARPAAIYMNEFAVYIPGGSAVADTVAHKYGFSNLGQVSKQSKRTGSGGIGGSPRWGTLHNFNFQFPPHHISNPCFRGKDYAEVIMQK</sequence>
<proteinExistence type="predicted"/>
<evidence type="ECO:0000313" key="3">
    <source>
        <dbReference type="Proteomes" id="UP000069272"/>
    </source>
</evidence>
<dbReference type="Gene3D" id="3.30.70.850">
    <property type="entry name" value="Peptidase S8, pro-domain"/>
    <property type="match status" value="1"/>
</dbReference>
<keyword evidence="3" id="KW-1185">Reference proteome</keyword>
<protein>
    <recommendedName>
        <fullName evidence="1">Peptidase S8 pro-domain domain-containing protein</fullName>
    </recommendedName>
</protein>
<reference evidence="2" key="2">
    <citation type="submission" date="2022-08" db="UniProtKB">
        <authorList>
            <consortium name="EnsemblMetazoa"/>
        </authorList>
    </citation>
    <scope>IDENTIFICATION</scope>
    <source>
        <strain evidence="2">STECLA/ALBI9_A</strain>
    </source>
</reference>
<dbReference type="VEuPathDB" id="VectorBase:AALB002383"/>
<dbReference type="VEuPathDB" id="VectorBase:AALB20_037744"/>
<dbReference type="Proteomes" id="UP000069272">
    <property type="component" value="Chromosome 2R"/>
</dbReference>
<dbReference type="InterPro" id="IPR032815">
    <property type="entry name" value="S8_pro-domain"/>
</dbReference>
<feature type="domain" description="Peptidase S8 pro-domain" evidence="1">
    <location>
        <begin position="131"/>
        <end position="160"/>
    </location>
</feature>
<name>A0A182F7C4_ANOAL</name>
<evidence type="ECO:0000313" key="2">
    <source>
        <dbReference type="EnsemblMetazoa" id="AALB002383-PA"/>
    </source>
</evidence>
<organism evidence="2 3">
    <name type="scientific">Anopheles albimanus</name>
    <name type="common">New world malaria mosquito</name>
    <dbReference type="NCBI Taxonomy" id="7167"/>
    <lineage>
        <taxon>Eukaryota</taxon>
        <taxon>Metazoa</taxon>
        <taxon>Ecdysozoa</taxon>
        <taxon>Arthropoda</taxon>
        <taxon>Hexapoda</taxon>
        <taxon>Insecta</taxon>
        <taxon>Pterygota</taxon>
        <taxon>Neoptera</taxon>
        <taxon>Endopterygota</taxon>
        <taxon>Diptera</taxon>
        <taxon>Nematocera</taxon>
        <taxon>Culicoidea</taxon>
        <taxon>Culicidae</taxon>
        <taxon>Anophelinae</taxon>
        <taxon>Anopheles</taxon>
    </lineage>
</organism>
<dbReference type="SUPFAM" id="SSF54897">
    <property type="entry name" value="Protease propeptides/inhibitors"/>
    <property type="match status" value="1"/>
</dbReference>
<dbReference type="InterPro" id="IPR038466">
    <property type="entry name" value="S8_pro-domain_sf"/>
</dbReference>
<dbReference type="Pfam" id="PF16470">
    <property type="entry name" value="S8_pro-domain"/>
    <property type="match status" value="1"/>
</dbReference>
<accession>A0A182F7C4</accession>
<dbReference type="EnsemblMetazoa" id="AALB002383-RA">
    <property type="protein sequence ID" value="AALB002383-PA"/>
    <property type="gene ID" value="AALB002383"/>
</dbReference>
<dbReference type="AlphaFoldDB" id="A0A182F7C4"/>